<evidence type="ECO:0000256" key="8">
    <source>
        <dbReference type="ARBA" id="ARBA00023012"/>
    </source>
</evidence>
<evidence type="ECO:0000256" key="3">
    <source>
        <dbReference type="ARBA" id="ARBA00022553"/>
    </source>
</evidence>
<protein>
    <recommendedName>
        <fullName evidence="2">histidine kinase</fullName>
        <ecNumber evidence="2">2.7.13.3</ecNumber>
    </recommendedName>
</protein>
<keyword evidence="6 12" id="KW-0418">Kinase</keyword>
<dbReference type="InterPro" id="IPR036097">
    <property type="entry name" value="HisK_dim/P_sf"/>
</dbReference>
<dbReference type="InterPro" id="IPR003661">
    <property type="entry name" value="HisK_dim/P_dom"/>
</dbReference>
<keyword evidence="3" id="KW-0597">Phosphoprotein</keyword>
<keyword evidence="9" id="KW-1133">Transmembrane helix</keyword>
<evidence type="ECO:0000313" key="14">
    <source>
        <dbReference type="Proteomes" id="UP001568358"/>
    </source>
</evidence>
<dbReference type="EC" id="2.7.13.3" evidence="2"/>
<dbReference type="PANTHER" id="PTHR43065:SF10">
    <property type="entry name" value="PEROXIDE STRESS-ACTIVATED HISTIDINE KINASE MAK3"/>
    <property type="match status" value="1"/>
</dbReference>
<keyword evidence="9" id="KW-0472">Membrane</keyword>
<evidence type="ECO:0000256" key="4">
    <source>
        <dbReference type="ARBA" id="ARBA00022679"/>
    </source>
</evidence>
<evidence type="ECO:0000313" key="11">
    <source>
        <dbReference type="EMBL" id="MEZ6854683.1"/>
    </source>
</evidence>
<evidence type="ECO:0000256" key="7">
    <source>
        <dbReference type="ARBA" id="ARBA00022840"/>
    </source>
</evidence>
<dbReference type="InterPro" id="IPR036890">
    <property type="entry name" value="HATPase_C_sf"/>
</dbReference>
<dbReference type="RefSeq" id="WP_020000704.1">
    <property type="nucleotide sequence ID" value="NZ_CP192219.1"/>
</dbReference>
<evidence type="ECO:0000313" key="12">
    <source>
        <dbReference type="EMBL" id="SHJ00437.1"/>
    </source>
</evidence>
<dbReference type="SUPFAM" id="SSF55874">
    <property type="entry name" value="ATPase domain of HSP90 chaperone/DNA topoisomerase II/histidine kinase"/>
    <property type="match status" value="1"/>
</dbReference>
<dbReference type="PROSITE" id="PS50109">
    <property type="entry name" value="HIS_KIN"/>
    <property type="match status" value="1"/>
</dbReference>
<feature type="transmembrane region" description="Helical" evidence="9">
    <location>
        <begin position="16"/>
        <end position="37"/>
    </location>
</feature>
<dbReference type="InterPro" id="IPR013656">
    <property type="entry name" value="PAS_4"/>
</dbReference>
<dbReference type="PRINTS" id="PR00344">
    <property type="entry name" value="BCTRLSENSOR"/>
</dbReference>
<keyword evidence="5" id="KW-0547">Nucleotide-binding</keyword>
<keyword evidence="8" id="KW-0902">Two-component regulatory system</keyword>
<dbReference type="CDD" id="cd00075">
    <property type="entry name" value="HATPase"/>
    <property type="match status" value="1"/>
</dbReference>
<dbReference type="InterPro" id="IPR035965">
    <property type="entry name" value="PAS-like_dom_sf"/>
</dbReference>
<dbReference type="Gene3D" id="3.30.450.20">
    <property type="entry name" value="PAS domain"/>
    <property type="match status" value="1"/>
</dbReference>
<gene>
    <name evidence="11" type="ORF">AB2Z07_14330</name>
    <name evidence="12" type="ORF">SAMN05660830_01330</name>
</gene>
<reference evidence="11 14" key="2">
    <citation type="submission" date="2024-07" db="EMBL/GenBank/DDBJ databases">
        <title>Active virus-host system and metabolic interactions in a Lokiarchaeon culture.</title>
        <authorList>
            <person name="Ponce Toledo R.I."/>
            <person name="Rodrigues Oliveira T."/>
            <person name="Schleper C."/>
        </authorList>
    </citation>
    <scope>NUCLEOTIDE SEQUENCE [LARGE SCALE GENOMIC DNA]</scope>
    <source>
        <strain evidence="11 14">B35</strain>
    </source>
</reference>
<accession>A0A8G2F7I8</accession>
<sequence length="622" mass="69314">MRSKNTRNETSSSRLLSPYCIVGVVLLVGLGVAFLTYNTIQKNMKEYVRLYEDKGASLITSVEAGVRTDLRSKNSTIRLKLLLDEMADRPEIFFIAITFSDGTIMQSSFPKGLQRMEAQFLRHIKELRAEAKGRSTIYTANERQVFLAYREFTPLTRKELWKKLQKEPTLKPLERFMQLFRKGKKASETHTASRSIEKKVDTQNLADDITSFLNTTDEDKEQPVIYVGLDARPLRELQRASTVQTVVTSGSVLLLAVVGFLSLYWAHRAQRSRRKAGRSQAMVQEVMYNLPDGLIVTDSNDQIVYMNELSRVLLHCDGDITAGLDAAQVLLPGLVPYYIKAREGLLRREEIIELSTEALPLLPVGVTGSVIKDEHGIVIGTVFLMRDLREMHSLQTEVERKGKLAAIGSLAAGVAHEIRNPLSSIKGGATYLKSQFTQGSAGEKTAAIVIDEVERLNRVITELIGLSRPSDLTMKPVYIADVIEHCTGLITQEAELRDVHLSVVIPEETPQVLLDTDRFSQVILNLCLNSLDAMDEGGELQVTVVPDAQSLSVIVEDNGEGMDSETAERIFEPYFTTKSHGTGLGLSVVHKIIEAHNGIIRVFSHKGQGTRFVIQLPCMDKE</sequence>
<reference evidence="12 13" key="1">
    <citation type="submission" date="2016-11" db="EMBL/GenBank/DDBJ databases">
        <authorList>
            <person name="Varghese N."/>
            <person name="Submissions S."/>
        </authorList>
    </citation>
    <scope>NUCLEOTIDE SEQUENCE [LARGE SCALE GENOMIC DNA]</scope>
    <source>
        <strain evidence="12 13">DSM 17919</strain>
    </source>
</reference>
<proteinExistence type="predicted"/>
<dbReference type="Proteomes" id="UP000184001">
    <property type="component" value="Unassembled WGS sequence"/>
</dbReference>
<evidence type="ECO:0000256" key="2">
    <source>
        <dbReference type="ARBA" id="ARBA00012438"/>
    </source>
</evidence>
<dbReference type="Gene3D" id="3.30.565.10">
    <property type="entry name" value="Histidine kinase-like ATPase, C-terminal domain"/>
    <property type="match status" value="1"/>
</dbReference>
<evidence type="ECO:0000259" key="10">
    <source>
        <dbReference type="PROSITE" id="PS50109"/>
    </source>
</evidence>
<dbReference type="SUPFAM" id="SSF55785">
    <property type="entry name" value="PYP-like sensor domain (PAS domain)"/>
    <property type="match status" value="1"/>
</dbReference>
<dbReference type="SMART" id="SM00388">
    <property type="entry name" value="HisKA"/>
    <property type="match status" value="1"/>
</dbReference>
<organism evidence="12 13">
    <name type="scientific">Halodesulfovibrio aestuarii</name>
    <dbReference type="NCBI Taxonomy" id="126333"/>
    <lineage>
        <taxon>Bacteria</taxon>
        <taxon>Pseudomonadati</taxon>
        <taxon>Thermodesulfobacteriota</taxon>
        <taxon>Desulfovibrionia</taxon>
        <taxon>Desulfovibrionales</taxon>
        <taxon>Desulfovibrionaceae</taxon>
        <taxon>Halodesulfovibrio</taxon>
    </lineage>
</organism>
<name>A0A8G2F7I8_9BACT</name>
<keyword evidence="9" id="KW-0812">Transmembrane</keyword>
<dbReference type="EMBL" id="FQZR01000003">
    <property type="protein sequence ID" value="SHJ00437.1"/>
    <property type="molecule type" value="Genomic_DNA"/>
</dbReference>
<dbReference type="EMBL" id="JBFSOO010000013">
    <property type="protein sequence ID" value="MEZ6854683.1"/>
    <property type="molecule type" value="Genomic_DNA"/>
</dbReference>
<comment type="catalytic activity">
    <reaction evidence="1">
        <text>ATP + protein L-histidine = ADP + protein N-phospho-L-histidine.</text>
        <dbReference type="EC" id="2.7.13.3"/>
    </reaction>
</comment>
<dbReference type="Pfam" id="PF02518">
    <property type="entry name" value="HATPase_c"/>
    <property type="match status" value="1"/>
</dbReference>
<evidence type="ECO:0000256" key="5">
    <source>
        <dbReference type="ARBA" id="ARBA00022741"/>
    </source>
</evidence>
<feature type="transmembrane region" description="Helical" evidence="9">
    <location>
        <begin position="246"/>
        <end position="266"/>
    </location>
</feature>
<keyword evidence="4" id="KW-0808">Transferase</keyword>
<dbReference type="CDD" id="cd00082">
    <property type="entry name" value="HisKA"/>
    <property type="match status" value="1"/>
</dbReference>
<dbReference type="Pfam" id="PF08448">
    <property type="entry name" value="PAS_4"/>
    <property type="match status" value="1"/>
</dbReference>
<dbReference type="InterPro" id="IPR003594">
    <property type="entry name" value="HATPase_dom"/>
</dbReference>
<dbReference type="GO" id="GO:0005524">
    <property type="term" value="F:ATP binding"/>
    <property type="evidence" value="ECO:0007669"/>
    <property type="project" value="UniProtKB-KW"/>
</dbReference>
<dbReference type="SMART" id="SM00387">
    <property type="entry name" value="HATPase_c"/>
    <property type="match status" value="1"/>
</dbReference>
<evidence type="ECO:0000313" key="13">
    <source>
        <dbReference type="Proteomes" id="UP000184001"/>
    </source>
</evidence>
<dbReference type="SUPFAM" id="SSF47384">
    <property type="entry name" value="Homodimeric domain of signal transducing histidine kinase"/>
    <property type="match status" value="1"/>
</dbReference>
<dbReference type="InterPro" id="IPR005467">
    <property type="entry name" value="His_kinase_dom"/>
</dbReference>
<evidence type="ECO:0000256" key="6">
    <source>
        <dbReference type="ARBA" id="ARBA00022777"/>
    </source>
</evidence>
<dbReference type="InterPro" id="IPR004358">
    <property type="entry name" value="Sig_transdc_His_kin-like_C"/>
</dbReference>
<feature type="domain" description="Histidine kinase" evidence="10">
    <location>
        <begin position="413"/>
        <end position="620"/>
    </location>
</feature>
<dbReference type="Proteomes" id="UP001568358">
    <property type="component" value="Unassembled WGS sequence"/>
</dbReference>
<evidence type="ECO:0000256" key="9">
    <source>
        <dbReference type="SAM" id="Phobius"/>
    </source>
</evidence>
<dbReference type="PANTHER" id="PTHR43065">
    <property type="entry name" value="SENSOR HISTIDINE KINASE"/>
    <property type="match status" value="1"/>
</dbReference>
<dbReference type="GO" id="GO:0000155">
    <property type="term" value="F:phosphorelay sensor kinase activity"/>
    <property type="evidence" value="ECO:0007669"/>
    <property type="project" value="InterPro"/>
</dbReference>
<evidence type="ECO:0000256" key="1">
    <source>
        <dbReference type="ARBA" id="ARBA00000085"/>
    </source>
</evidence>
<dbReference type="Pfam" id="PF00512">
    <property type="entry name" value="HisKA"/>
    <property type="match status" value="1"/>
</dbReference>
<dbReference type="Gene3D" id="1.10.287.130">
    <property type="match status" value="1"/>
</dbReference>
<keyword evidence="14" id="KW-1185">Reference proteome</keyword>
<dbReference type="AlphaFoldDB" id="A0A8G2F7I8"/>
<keyword evidence="7 11" id="KW-0067">ATP-binding</keyword>
<comment type="caution">
    <text evidence="12">The sequence shown here is derived from an EMBL/GenBank/DDBJ whole genome shotgun (WGS) entry which is preliminary data.</text>
</comment>